<feature type="domain" description="Aminotransferase-like plant mobile" evidence="1">
    <location>
        <begin position="135"/>
        <end position="221"/>
    </location>
</feature>
<dbReference type="InterPro" id="IPR044824">
    <property type="entry name" value="MAIN-like"/>
</dbReference>
<organism evidence="2 3">
    <name type="scientific">Mikania micrantha</name>
    <name type="common">bitter vine</name>
    <dbReference type="NCBI Taxonomy" id="192012"/>
    <lineage>
        <taxon>Eukaryota</taxon>
        <taxon>Viridiplantae</taxon>
        <taxon>Streptophyta</taxon>
        <taxon>Embryophyta</taxon>
        <taxon>Tracheophyta</taxon>
        <taxon>Spermatophyta</taxon>
        <taxon>Magnoliopsida</taxon>
        <taxon>eudicotyledons</taxon>
        <taxon>Gunneridae</taxon>
        <taxon>Pentapetalae</taxon>
        <taxon>asterids</taxon>
        <taxon>campanulids</taxon>
        <taxon>Asterales</taxon>
        <taxon>Asteraceae</taxon>
        <taxon>Asteroideae</taxon>
        <taxon>Heliantheae alliance</taxon>
        <taxon>Eupatorieae</taxon>
        <taxon>Mikania</taxon>
    </lineage>
</organism>
<dbReference type="EMBL" id="SZYD01000015">
    <property type="protein sequence ID" value="KAD3640945.1"/>
    <property type="molecule type" value="Genomic_DNA"/>
</dbReference>
<proteinExistence type="predicted"/>
<name>A0A5N6MKU4_9ASTR</name>
<dbReference type="OrthoDB" id="1937804at2759"/>
<dbReference type="PANTHER" id="PTHR46033">
    <property type="entry name" value="PROTEIN MAIN-LIKE 2"/>
    <property type="match status" value="1"/>
</dbReference>
<dbReference type="Proteomes" id="UP000326396">
    <property type="component" value="Linkage Group LG5"/>
</dbReference>
<evidence type="ECO:0000259" key="1">
    <source>
        <dbReference type="Pfam" id="PF10536"/>
    </source>
</evidence>
<feature type="domain" description="Aminotransferase-like plant mobile" evidence="1">
    <location>
        <begin position="72"/>
        <end position="129"/>
    </location>
</feature>
<evidence type="ECO:0000313" key="2">
    <source>
        <dbReference type="EMBL" id="KAD3640945.1"/>
    </source>
</evidence>
<comment type="caution">
    <text evidence="2">The sequence shown here is derived from an EMBL/GenBank/DDBJ whole genome shotgun (WGS) entry which is preliminary data.</text>
</comment>
<reference evidence="2 3" key="1">
    <citation type="submission" date="2019-05" db="EMBL/GenBank/DDBJ databases">
        <title>Mikania micrantha, genome provides insights into the molecular mechanism of rapid growth.</title>
        <authorList>
            <person name="Liu B."/>
        </authorList>
    </citation>
    <scope>NUCLEOTIDE SEQUENCE [LARGE SCALE GENOMIC DNA]</scope>
    <source>
        <strain evidence="2">NLD-2019</strain>
        <tissue evidence="2">Leaf</tissue>
    </source>
</reference>
<evidence type="ECO:0000313" key="3">
    <source>
        <dbReference type="Proteomes" id="UP000326396"/>
    </source>
</evidence>
<dbReference type="InterPro" id="IPR019557">
    <property type="entry name" value="AminoTfrase-like_pln_mobile"/>
</dbReference>
<accession>A0A5N6MKU4</accession>
<dbReference type="PANTHER" id="PTHR46033:SF8">
    <property type="entry name" value="PROTEIN MAINTENANCE OF MERISTEMS-LIKE"/>
    <property type="match status" value="1"/>
</dbReference>
<sequence length="316" mass="36652">MNMNLHLILGPVDDRLLYLGAEHRARNLFLNPQEGESCTMDFRRGDGSFWELIYDKHITLTGKVLRYISLFGFGGVIRCGYRRLDRALIEALVERWRPETNTFHLPFGEATVTLEDVNVLWGLPIEGVTLTGVEASLYRELYKGTNPQKSIIGGPMSLLQIWAWTRIRPLAPRIVDEQIDWKKPYGARWVEHHISRTETPSHVIKAHHTTLQNLREADVLFSRVAGYHFKSSRLLFKELHACESGRLSFGCIIFMRREEENPKLKLTLTFALFLNRNYELRINSFVINHNYELRFTCKVQISKLKFTPKPQLGISV</sequence>
<protein>
    <recommendedName>
        <fullName evidence="1">Aminotransferase-like plant mobile domain-containing protein</fullName>
    </recommendedName>
</protein>
<dbReference type="Pfam" id="PF10536">
    <property type="entry name" value="PMD"/>
    <property type="match status" value="2"/>
</dbReference>
<dbReference type="GO" id="GO:0010073">
    <property type="term" value="P:meristem maintenance"/>
    <property type="evidence" value="ECO:0007669"/>
    <property type="project" value="InterPro"/>
</dbReference>
<dbReference type="AlphaFoldDB" id="A0A5N6MKU4"/>
<keyword evidence="3" id="KW-1185">Reference proteome</keyword>
<gene>
    <name evidence="2" type="ORF">E3N88_30168</name>
</gene>